<keyword evidence="3" id="KW-1185">Reference proteome</keyword>
<gene>
    <name evidence="2" type="ORF">SE17_01180</name>
</gene>
<feature type="region of interest" description="Disordered" evidence="1">
    <location>
        <begin position="55"/>
        <end position="94"/>
    </location>
</feature>
<sequence length="94" mass="10267">MARIFVNYIATDGRVALWEKHPDHPDGEIFIGGPTEEPVEVADTAAVRQAIRDDRLAEVRDFRPAAQEKTPKTPKTPKESKDGGTGTTPTGDPK</sequence>
<evidence type="ECO:0000313" key="3">
    <source>
        <dbReference type="Proteomes" id="UP000050509"/>
    </source>
</evidence>
<dbReference type="AlphaFoldDB" id="A0A0N8PT89"/>
<name>A0A0N8PT89_9CHLR</name>
<accession>A0A0N8PT89</accession>
<dbReference type="EMBL" id="LJCR01000011">
    <property type="protein sequence ID" value="KPV54853.1"/>
    <property type="molecule type" value="Genomic_DNA"/>
</dbReference>
<proteinExistence type="predicted"/>
<evidence type="ECO:0000313" key="2">
    <source>
        <dbReference type="EMBL" id="KPV54853.1"/>
    </source>
</evidence>
<organism evidence="2 3">
    <name type="scientific">Kouleothrix aurantiaca</name>
    <dbReference type="NCBI Taxonomy" id="186479"/>
    <lineage>
        <taxon>Bacteria</taxon>
        <taxon>Bacillati</taxon>
        <taxon>Chloroflexota</taxon>
        <taxon>Chloroflexia</taxon>
        <taxon>Chloroflexales</taxon>
        <taxon>Roseiflexineae</taxon>
        <taxon>Roseiflexaceae</taxon>
        <taxon>Kouleothrix</taxon>
    </lineage>
</organism>
<protein>
    <submittedName>
        <fullName evidence="2">Uncharacterized protein</fullName>
    </submittedName>
</protein>
<reference evidence="2 3" key="1">
    <citation type="submission" date="2015-09" db="EMBL/GenBank/DDBJ databases">
        <title>Draft genome sequence of Kouleothrix aurantiaca JCM 19913.</title>
        <authorList>
            <person name="Hemp J."/>
        </authorList>
    </citation>
    <scope>NUCLEOTIDE SEQUENCE [LARGE SCALE GENOMIC DNA]</scope>
    <source>
        <strain evidence="2 3">COM-B</strain>
    </source>
</reference>
<comment type="caution">
    <text evidence="2">The sequence shown here is derived from an EMBL/GenBank/DDBJ whole genome shotgun (WGS) entry which is preliminary data.</text>
</comment>
<evidence type="ECO:0000256" key="1">
    <source>
        <dbReference type="SAM" id="MobiDB-lite"/>
    </source>
</evidence>
<dbReference type="PATRIC" id="fig|186479.3.peg.447"/>
<dbReference type="Proteomes" id="UP000050509">
    <property type="component" value="Unassembled WGS sequence"/>
</dbReference>